<dbReference type="Pfam" id="PF00078">
    <property type="entry name" value="RVT_1"/>
    <property type="match status" value="1"/>
</dbReference>
<dbReference type="InterPro" id="IPR000477">
    <property type="entry name" value="RT_dom"/>
</dbReference>
<reference evidence="3" key="2">
    <citation type="submission" date="2021-03" db="UniProtKB">
        <authorList>
            <consortium name="EnsemblPlants"/>
        </authorList>
    </citation>
    <scope>IDENTIFICATION</scope>
</reference>
<dbReference type="Proteomes" id="UP000596661">
    <property type="component" value="Chromosome 3"/>
</dbReference>
<proteinExistence type="predicted"/>
<feature type="domain" description="Reverse transcriptase" evidence="2">
    <location>
        <begin position="337"/>
        <end position="429"/>
    </location>
</feature>
<feature type="region of interest" description="Disordered" evidence="1">
    <location>
        <begin position="44"/>
        <end position="64"/>
    </location>
</feature>
<evidence type="ECO:0000256" key="1">
    <source>
        <dbReference type="SAM" id="MobiDB-lite"/>
    </source>
</evidence>
<evidence type="ECO:0000313" key="4">
    <source>
        <dbReference type="Proteomes" id="UP000596661"/>
    </source>
</evidence>
<dbReference type="PANTHER" id="PTHR31635">
    <property type="entry name" value="REVERSE TRANSCRIPTASE DOMAIN-CONTAINING PROTEIN-RELATED"/>
    <property type="match status" value="1"/>
</dbReference>
<feature type="compositionally biased region" description="Polar residues" evidence="1">
    <location>
        <begin position="44"/>
        <end position="62"/>
    </location>
</feature>
<evidence type="ECO:0000313" key="3">
    <source>
        <dbReference type="EnsemblPlants" id="cds.evm.model.03.841"/>
    </source>
</evidence>
<protein>
    <recommendedName>
        <fullName evidence="2">Reverse transcriptase domain-containing protein</fullName>
    </recommendedName>
</protein>
<name>A0A803PAN0_CANSA</name>
<dbReference type="AlphaFoldDB" id="A0A803PAN0"/>
<dbReference type="PANTHER" id="PTHR31635:SF196">
    <property type="entry name" value="REVERSE TRANSCRIPTASE DOMAIN-CONTAINING PROTEIN-RELATED"/>
    <property type="match status" value="1"/>
</dbReference>
<dbReference type="EnsemblPlants" id="evm.model.03.841">
    <property type="protein sequence ID" value="cds.evm.model.03.841"/>
    <property type="gene ID" value="evm.TU.03.841"/>
</dbReference>
<dbReference type="Gramene" id="evm.model.03.841">
    <property type="protein sequence ID" value="cds.evm.model.03.841"/>
    <property type="gene ID" value="evm.TU.03.841"/>
</dbReference>
<accession>A0A803PAN0</accession>
<dbReference type="EMBL" id="UZAU01000269">
    <property type="status" value="NOT_ANNOTATED_CDS"/>
    <property type="molecule type" value="Genomic_DNA"/>
</dbReference>
<reference evidence="3" key="1">
    <citation type="submission" date="2018-11" db="EMBL/GenBank/DDBJ databases">
        <authorList>
            <person name="Grassa J C."/>
        </authorList>
    </citation>
    <scope>NUCLEOTIDE SEQUENCE [LARGE SCALE GENOMIC DNA]</scope>
</reference>
<organism evidence="3 4">
    <name type="scientific">Cannabis sativa</name>
    <name type="common">Hemp</name>
    <name type="synonym">Marijuana</name>
    <dbReference type="NCBI Taxonomy" id="3483"/>
    <lineage>
        <taxon>Eukaryota</taxon>
        <taxon>Viridiplantae</taxon>
        <taxon>Streptophyta</taxon>
        <taxon>Embryophyta</taxon>
        <taxon>Tracheophyta</taxon>
        <taxon>Spermatophyta</taxon>
        <taxon>Magnoliopsida</taxon>
        <taxon>eudicotyledons</taxon>
        <taxon>Gunneridae</taxon>
        <taxon>Pentapetalae</taxon>
        <taxon>rosids</taxon>
        <taxon>fabids</taxon>
        <taxon>Rosales</taxon>
        <taxon>Cannabaceae</taxon>
        <taxon>Cannabis</taxon>
    </lineage>
</organism>
<evidence type="ECO:0000259" key="2">
    <source>
        <dbReference type="Pfam" id="PF00078"/>
    </source>
</evidence>
<keyword evidence="4" id="KW-1185">Reference proteome</keyword>
<sequence length="650" mass="72211">MGEMATRQKERVIEISSLNILSSQSLQDVVDQFLVPNIANTSLVNTSDAENPTTLPPSSVSVEDNLPPHVPTSLTFGNLTYSIDSAPIMTSTVITSSSKGKAPMYPEAPRDIPAPPICPKAHVETVTISATKRSYTRQSCQVGSSVRSMLKRTRSSNCDFAIVPTLSDVDEEADEEILWKQRSRVSWLKAGDKNTRFFHSRANSRRKNNTIKSITCENNIIVSDFEGICSAFVEFYTNLFQSQGTHGDSINICLSGIAHRISDQHYSFLNKPFDYFDVKAALFQLAGDKALGLDGLNPLFYQKSWPIIGPNFSRAILEVLNGDADITPLKKTYIFLIPKRSNATKVRDFRPISLCSTIYKVVAKAITNSLKVVLSGLVSHNQGAFLNNRVIFDNILIANEVINTINSRKKGKIGWASLKLDMEKAFDKIGDGSAIPTLSPNWLPDHRHITYKNGSQPPVSILSFFIKNVSSAYHLANSNHSSPTSSNPTSFKGWWKTVWSSTIPPKIKHFIWKAFNHLLPSNLNLFTQKEYSEAQHQVLPIPDQIVIGSDSTDHNPTTPPLPPHGKFKLSVDAAVQMQIKLHGYGAIVQDYSGRVIVGFPPRDLGLSTLFLWAMLSSLKLVQRGSVSHRFDSLRYPSSHFQDFKKDFSAI</sequence>